<comment type="caution">
    <text evidence="7">The sequence shown here is derived from an EMBL/GenBank/DDBJ whole genome shotgun (WGS) entry which is preliminary data.</text>
</comment>
<keyword evidence="5" id="KW-0131">Cell cycle</keyword>
<dbReference type="PANTHER" id="PTHR28605:SF1">
    <property type="entry name" value="CHROMOSOME TRANSMISSION FIDELITY FACTOR 8"/>
    <property type="match status" value="1"/>
</dbReference>
<evidence type="ECO:0000256" key="5">
    <source>
        <dbReference type="ARBA" id="ARBA00023306"/>
    </source>
</evidence>
<dbReference type="Proteomes" id="UP001201812">
    <property type="component" value="Unassembled WGS sequence"/>
</dbReference>
<keyword evidence="8" id="KW-1185">Reference proteome</keyword>
<dbReference type="AlphaFoldDB" id="A0AAD4N3G6"/>
<organism evidence="7 8">
    <name type="scientific">Ditylenchus destructor</name>
    <dbReference type="NCBI Taxonomy" id="166010"/>
    <lineage>
        <taxon>Eukaryota</taxon>
        <taxon>Metazoa</taxon>
        <taxon>Ecdysozoa</taxon>
        <taxon>Nematoda</taxon>
        <taxon>Chromadorea</taxon>
        <taxon>Rhabditida</taxon>
        <taxon>Tylenchina</taxon>
        <taxon>Tylenchomorpha</taxon>
        <taxon>Sphaerularioidea</taxon>
        <taxon>Anguinidae</taxon>
        <taxon>Anguininae</taxon>
        <taxon>Ditylenchus</taxon>
    </lineage>
</organism>
<name>A0AAD4N3G6_9BILA</name>
<protein>
    <submittedName>
        <fullName evidence="7">Ctf8 domain-containing protein</fullName>
    </submittedName>
</protein>
<comment type="subcellular location">
    <subcellularLocation>
        <location evidence="1">Nucleus</location>
    </subcellularLocation>
</comment>
<evidence type="ECO:0000256" key="6">
    <source>
        <dbReference type="ARBA" id="ARBA00038447"/>
    </source>
</evidence>
<gene>
    <name evidence="7" type="ORF">DdX_09098</name>
</gene>
<dbReference type="GO" id="GO:0031390">
    <property type="term" value="C:Ctf18 RFC-like complex"/>
    <property type="evidence" value="ECO:0007669"/>
    <property type="project" value="InterPro"/>
</dbReference>
<dbReference type="GO" id="GO:0006260">
    <property type="term" value="P:DNA replication"/>
    <property type="evidence" value="ECO:0007669"/>
    <property type="project" value="UniProtKB-KW"/>
</dbReference>
<dbReference type="InterPro" id="IPR018607">
    <property type="entry name" value="Ctf8"/>
</dbReference>
<evidence type="ECO:0000256" key="3">
    <source>
        <dbReference type="ARBA" id="ARBA00023125"/>
    </source>
</evidence>
<keyword evidence="3" id="KW-0238">DNA-binding</keyword>
<dbReference type="GO" id="GO:0007064">
    <property type="term" value="P:mitotic sister chromatid cohesion"/>
    <property type="evidence" value="ECO:0007669"/>
    <property type="project" value="InterPro"/>
</dbReference>
<accession>A0AAD4N3G6</accession>
<comment type="similarity">
    <text evidence="6">Belongs to the CTF8 family.</text>
</comment>
<evidence type="ECO:0000256" key="2">
    <source>
        <dbReference type="ARBA" id="ARBA00022705"/>
    </source>
</evidence>
<dbReference type="EMBL" id="JAKKPZ010000015">
    <property type="protein sequence ID" value="KAI1713579.1"/>
    <property type="molecule type" value="Genomic_DNA"/>
</dbReference>
<proteinExistence type="inferred from homology"/>
<keyword evidence="2" id="KW-0235">DNA replication</keyword>
<evidence type="ECO:0000256" key="4">
    <source>
        <dbReference type="ARBA" id="ARBA00023242"/>
    </source>
</evidence>
<reference evidence="7" key="1">
    <citation type="submission" date="2022-01" db="EMBL/GenBank/DDBJ databases">
        <title>Genome Sequence Resource for Two Populations of Ditylenchus destructor, the Migratory Endoparasitic Phytonematode.</title>
        <authorList>
            <person name="Zhang H."/>
            <person name="Lin R."/>
            <person name="Xie B."/>
        </authorList>
    </citation>
    <scope>NUCLEOTIDE SEQUENCE</scope>
    <source>
        <strain evidence="7">BazhouSP</strain>
    </source>
</reference>
<evidence type="ECO:0000313" key="8">
    <source>
        <dbReference type="Proteomes" id="UP001201812"/>
    </source>
</evidence>
<sequence>MQIKLLPNENGISEWMTIEMQGSFDFSDDMAGKAVGHLAWMNDGTISLIIGHQLMEGKISDLQRPFLVINKATLQNITKLSTGAIEDSEGSNMPLKGPSIKRCDIVGVIRRKIIFKDRPKPIVQRCENE</sequence>
<dbReference type="PANTHER" id="PTHR28605">
    <property type="entry name" value="CTF8, CHROMOSOME TRANSMISSION FIDELITY FACTOR 8 HOMOLOG (S. CEREVISIAE)"/>
    <property type="match status" value="1"/>
</dbReference>
<evidence type="ECO:0000313" key="7">
    <source>
        <dbReference type="EMBL" id="KAI1713579.1"/>
    </source>
</evidence>
<dbReference type="Pfam" id="PF09696">
    <property type="entry name" value="Ctf8"/>
    <property type="match status" value="1"/>
</dbReference>
<evidence type="ECO:0000256" key="1">
    <source>
        <dbReference type="ARBA" id="ARBA00004123"/>
    </source>
</evidence>
<dbReference type="GO" id="GO:0003677">
    <property type="term" value="F:DNA binding"/>
    <property type="evidence" value="ECO:0007669"/>
    <property type="project" value="UniProtKB-KW"/>
</dbReference>
<keyword evidence="4" id="KW-0539">Nucleus</keyword>